<dbReference type="Proteomes" id="UP000277671">
    <property type="component" value="Unassembled WGS sequence"/>
</dbReference>
<evidence type="ECO:0000313" key="2">
    <source>
        <dbReference type="EMBL" id="RKR89954.1"/>
    </source>
</evidence>
<evidence type="ECO:0000256" key="1">
    <source>
        <dbReference type="SAM" id="MobiDB-lite"/>
    </source>
</evidence>
<protein>
    <submittedName>
        <fullName evidence="2">Uncharacterized protein</fullName>
    </submittedName>
</protein>
<evidence type="ECO:0000313" key="3">
    <source>
        <dbReference type="Proteomes" id="UP000277671"/>
    </source>
</evidence>
<feature type="region of interest" description="Disordered" evidence="1">
    <location>
        <begin position="260"/>
        <end position="281"/>
    </location>
</feature>
<feature type="compositionally biased region" description="Polar residues" evidence="1">
    <location>
        <begin position="272"/>
        <end position="281"/>
    </location>
</feature>
<sequence length="281" mass="31592">MTESEVSDATAVGLVEAAMHILCGPPTPGRTQEFVDFLDNTHRLFHFLGAVNVGGEPIGDALRKHDPSSNLDVDRLTTPQLVQHGYTHLVSELILTRTTDYFLTYISRLLTAVLRRYPESIKALPDIKVSDLLRLPDKAAVIQYAVDDYVRKLSYQGIRELHRDVKGKFGFQLFASPNNLTWAAEAIAKRNLIVHNNGIIDYQFTRQLPRYNGQEGTHLNDLNPLVNMYFLIIAAFSIDSRAQDKWHLEAGNPAASRLGRIFPPIGHRPESEQLSPPRNSQ</sequence>
<dbReference type="OrthoDB" id="4221710at2"/>
<comment type="caution">
    <text evidence="2">The sequence shown here is derived from an EMBL/GenBank/DDBJ whole genome shotgun (WGS) entry which is preliminary data.</text>
</comment>
<dbReference type="AlphaFoldDB" id="A0A495JNK4"/>
<reference evidence="2 3" key="1">
    <citation type="submission" date="2018-10" db="EMBL/GenBank/DDBJ databases">
        <title>Sequencing the genomes of 1000 actinobacteria strains.</title>
        <authorList>
            <person name="Klenk H.-P."/>
        </authorList>
    </citation>
    <scope>NUCLEOTIDE SEQUENCE [LARGE SCALE GENOMIC DNA]</scope>
    <source>
        <strain evidence="2 3">DSM 45175</strain>
    </source>
</reference>
<organism evidence="2 3">
    <name type="scientific">Micromonospora pisi</name>
    <dbReference type="NCBI Taxonomy" id="589240"/>
    <lineage>
        <taxon>Bacteria</taxon>
        <taxon>Bacillati</taxon>
        <taxon>Actinomycetota</taxon>
        <taxon>Actinomycetes</taxon>
        <taxon>Micromonosporales</taxon>
        <taxon>Micromonosporaceae</taxon>
        <taxon>Micromonospora</taxon>
    </lineage>
</organism>
<dbReference type="EMBL" id="RBKT01000001">
    <property type="protein sequence ID" value="RKR89954.1"/>
    <property type="molecule type" value="Genomic_DNA"/>
</dbReference>
<dbReference type="RefSeq" id="WP_147457078.1">
    <property type="nucleotide sequence ID" value="NZ_RBKT01000001.1"/>
</dbReference>
<proteinExistence type="predicted"/>
<name>A0A495JNK4_9ACTN</name>
<gene>
    <name evidence="2" type="ORF">BDK92_4318</name>
</gene>
<keyword evidence="3" id="KW-1185">Reference proteome</keyword>
<accession>A0A495JNK4</accession>